<accession>R4YLS9</accession>
<dbReference type="OrthoDB" id="5570972at2"/>
<sequence>MSLLIFQITIKQWDKGQNSASHQDARSAIPCVFPVSTNPAFNIFDTPCILEQHGDDIATNVFKEGRIRTSVLSTDRVMFDRFQVVNSSTGPVLEYWAGEKPHVLGPLNKHWIQARYTWRYSVLEANQIYWMYEEVTLNAMCAEEFNANCFLETKPSLVFNDL</sequence>
<dbReference type="EMBL" id="FO203512">
    <property type="protein sequence ID" value="CCK75796.1"/>
    <property type="molecule type" value="Genomic_DNA"/>
</dbReference>
<evidence type="ECO:0000313" key="1">
    <source>
        <dbReference type="EMBL" id="CCK75796.1"/>
    </source>
</evidence>
<dbReference type="STRING" id="698738.OLEAN_C16200"/>
<protein>
    <submittedName>
        <fullName evidence="1">Uncharacterized protein</fullName>
    </submittedName>
</protein>
<dbReference type="AlphaFoldDB" id="R4YLS9"/>
<proteinExistence type="predicted"/>
<keyword evidence="2" id="KW-1185">Reference proteome</keyword>
<dbReference type="KEGG" id="oai:OLEAN_C16200"/>
<dbReference type="HOGENOM" id="CLU_1684553_0_0_6"/>
<gene>
    <name evidence="1" type="ORF">OLEAN_C16200</name>
</gene>
<organism evidence="1 2">
    <name type="scientific">Oleispira antarctica RB-8</name>
    <dbReference type="NCBI Taxonomy" id="698738"/>
    <lineage>
        <taxon>Bacteria</taxon>
        <taxon>Pseudomonadati</taxon>
        <taxon>Pseudomonadota</taxon>
        <taxon>Gammaproteobacteria</taxon>
        <taxon>Oceanospirillales</taxon>
        <taxon>Oceanospirillaceae</taxon>
        <taxon>Oleispira</taxon>
    </lineage>
</organism>
<evidence type="ECO:0000313" key="2">
    <source>
        <dbReference type="Proteomes" id="UP000032749"/>
    </source>
</evidence>
<dbReference type="Proteomes" id="UP000032749">
    <property type="component" value="Chromosome"/>
</dbReference>
<reference evidence="1 2" key="1">
    <citation type="journal article" date="2013" name="Nat. Commun.">
        <title>Genome sequence and functional genomic analysis of the oil-degrading bacterium Oleispira antarctica.</title>
        <authorList>
            <person name="Kube M."/>
            <person name="Chernikova T.N."/>
            <person name="Al-Ramahi Y."/>
            <person name="Beloqui A."/>
            <person name="Lopez-Cortez N."/>
            <person name="Guazzaroni M.E."/>
            <person name="Heipieper H.J."/>
            <person name="Klages S."/>
            <person name="Kotsyurbenko O.R."/>
            <person name="Langer I."/>
            <person name="Nechitaylo T.Y."/>
            <person name="Lunsdorf H."/>
            <person name="Fernandez M."/>
            <person name="Juarez S."/>
            <person name="Ciordia S."/>
            <person name="Singer A."/>
            <person name="Kagan O."/>
            <person name="Egorova O."/>
            <person name="Petit P.A."/>
            <person name="Stogios P."/>
            <person name="Kim Y."/>
            <person name="Tchigvintsev A."/>
            <person name="Flick R."/>
            <person name="Denaro R."/>
            <person name="Genovese M."/>
            <person name="Albar J.P."/>
            <person name="Reva O.N."/>
            <person name="Martinez-Gomariz M."/>
            <person name="Tran H."/>
            <person name="Ferrer M."/>
            <person name="Savchenko A."/>
            <person name="Yakunin A.F."/>
            <person name="Yakimov M.M."/>
            <person name="Golyshina O.V."/>
            <person name="Reinhardt R."/>
            <person name="Golyshin P.N."/>
        </authorList>
    </citation>
    <scope>NUCLEOTIDE SEQUENCE [LARGE SCALE GENOMIC DNA]</scope>
</reference>
<name>R4YLS9_OLEAN</name>